<keyword evidence="3" id="KW-0812">Transmembrane</keyword>
<protein>
    <submittedName>
        <fullName evidence="6">Dual specificity phosphatase, catalytic domain containing protein</fullName>
    </submittedName>
</protein>
<evidence type="ECO:0000256" key="1">
    <source>
        <dbReference type="ARBA" id="ARBA00022801"/>
    </source>
</evidence>
<dbReference type="InterPro" id="IPR000340">
    <property type="entry name" value="Dual-sp_phosphatase_cat-dom"/>
</dbReference>
<dbReference type="AlphaFoldDB" id="L8H1W0"/>
<dbReference type="InterPro" id="IPR020422">
    <property type="entry name" value="TYR_PHOSPHATASE_DUAL_dom"/>
</dbReference>
<dbReference type="Pfam" id="PF00782">
    <property type="entry name" value="DSPc"/>
    <property type="match status" value="1"/>
</dbReference>
<dbReference type="EMBL" id="KB007933">
    <property type="protein sequence ID" value="ELR19225.1"/>
    <property type="molecule type" value="Genomic_DNA"/>
</dbReference>
<dbReference type="PANTHER" id="PTHR46274">
    <property type="entry name" value="PHOSPHATIDYLINOSITOL PHOSPHATASE"/>
    <property type="match status" value="1"/>
</dbReference>
<keyword evidence="7" id="KW-1185">Reference proteome</keyword>
<reference evidence="6 7" key="1">
    <citation type="journal article" date="2013" name="Genome Biol.">
        <title>Genome of Acanthamoeba castellanii highlights extensive lateral gene transfer and early evolution of tyrosine kinase signaling.</title>
        <authorList>
            <person name="Clarke M."/>
            <person name="Lohan A.J."/>
            <person name="Liu B."/>
            <person name="Lagkouvardos I."/>
            <person name="Roy S."/>
            <person name="Zafar N."/>
            <person name="Bertelli C."/>
            <person name="Schilde C."/>
            <person name="Kianianmomeni A."/>
            <person name="Burglin T.R."/>
            <person name="Frech C."/>
            <person name="Turcotte B."/>
            <person name="Kopec K.O."/>
            <person name="Synnott J.M."/>
            <person name="Choo C."/>
            <person name="Paponov I."/>
            <person name="Finkler A."/>
            <person name="Soon Heng Tan C."/>
            <person name="Hutchins A.P."/>
            <person name="Weinmeier T."/>
            <person name="Rattei T."/>
            <person name="Chu J.S."/>
            <person name="Gimenez G."/>
            <person name="Irimia M."/>
            <person name="Rigden D.J."/>
            <person name="Fitzpatrick D.A."/>
            <person name="Lorenzo-Morales J."/>
            <person name="Bateman A."/>
            <person name="Chiu C.H."/>
            <person name="Tang P."/>
            <person name="Hegemann P."/>
            <person name="Fromm H."/>
            <person name="Raoult D."/>
            <person name="Greub G."/>
            <person name="Miranda-Saavedra D."/>
            <person name="Chen N."/>
            <person name="Nash P."/>
            <person name="Ginger M.L."/>
            <person name="Horn M."/>
            <person name="Schaap P."/>
            <person name="Caler L."/>
            <person name="Loftus B."/>
        </authorList>
    </citation>
    <scope>NUCLEOTIDE SEQUENCE [LARGE SCALE GENOMIC DNA]</scope>
    <source>
        <strain evidence="6 7">Neff</strain>
    </source>
</reference>
<dbReference type="GO" id="GO:0004721">
    <property type="term" value="F:phosphoprotein phosphatase activity"/>
    <property type="evidence" value="ECO:0007669"/>
    <property type="project" value="UniProtKB-KW"/>
</dbReference>
<keyword evidence="3" id="KW-0472">Membrane</keyword>
<dbReference type="PROSITE" id="PS50056">
    <property type="entry name" value="TYR_PHOSPHATASE_2"/>
    <property type="match status" value="1"/>
</dbReference>
<evidence type="ECO:0000313" key="7">
    <source>
        <dbReference type="Proteomes" id="UP000011083"/>
    </source>
</evidence>
<evidence type="ECO:0000313" key="6">
    <source>
        <dbReference type="EMBL" id="ELR19225.1"/>
    </source>
</evidence>
<dbReference type="SUPFAM" id="SSF52799">
    <property type="entry name" value="(Phosphotyrosine protein) phosphatases II"/>
    <property type="match status" value="1"/>
</dbReference>
<keyword evidence="3" id="KW-1133">Transmembrane helix</keyword>
<dbReference type="OrthoDB" id="273181at2759"/>
<evidence type="ECO:0000259" key="5">
    <source>
        <dbReference type="PROSITE" id="PS50056"/>
    </source>
</evidence>
<accession>L8H1W0</accession>
<dbReference type="SMART" id="SM00195">
    <property type="entry name" value="DSPc"/>
    <property type="match status" value="1"/>
</dbReference>
<organism evidence="6 7">
    <name type="scientific">Acanthamoeba castellanii (strain ATCC 30010 / Neff)</name>
    <dbReference type="NCBI Taxonomy" id="1257118"/>
    <lineage>
        <taxon>Eukaryota</taxon>
        <taxon>Amoebozoa</taxon>
        <taxon>Discosea</taxon>
        <taxon>Longamoebia</taxon>
        <taxon>Centramoebida</taxon>
        <taxon>Acanthamoebidae</taxon>
        <taxon>Acanthamoeba</taxon>
    </lineage>
</organism>
<dbReference type="RefSeq" id="XP_004341310.1">
    <property type="nucleotide sequence ID" value="XM_004341262.1"/>
</dbReference>
<dbReference type="KEGG" id="acan:ACA1_263950"/>
<name>L8H1W0_ACACF</name>
<dbReference type="Gene3D" id="3.90.190.10">
    <property type="entry name" value="Protein tyrosine phosphatase superfamily"/>
    <property type="match status" value="1"/>
</dbReference>
<dbReference type="PROSITE" id="PS50054">
    <property type="entry name" value="TYR_PHOSPHATASE_DUAL"/>
    <property type="match status" value="1"/>
</dbReference>
<gene>
    <name evidence="6" type="ORF">ACA1_263950</name>
</gene>
<dbReference type="OMA" id="ICWIAYS"/>
<keyword evidence="1" id="KW-0378">Hydrolase</keyword>
<dbReference type="PROSITE" id="PS00383">
    <property type="entry name" value="TYR_PHOSPHATASE_1"/>
    <property type="match status" value="1"/>
</dbReference>
<dbReference type="InterPro" id="IPR029021">
    <property type="entry name" value="Prot-tyrosine_phosphatase-like"/>
</dbReference>
<keyword evidence="2" id="KW-0904">Protein phosphatase</keyword>
<feature type="transmembrane region" description="Helical" evidence="3">
    <location>
        <begin position="6"/>
        <end position="23"/>
    </location>
</feature>
<dbReference type="InterPro" id="IPR000387">
    <property type="entry name" value="Tyr_Pase_dom"/>
</dbReference>
<proteinExistence type="predicted"/>
<dbReference type="InterPro" id="IPR016130">
    <property type="entry name" value="Tyr_Pase_AS"/>
</dbReference>
<dbReference type="PANTHER" id="PTHR46274:SF6">
    <property type="entry name" value="TYR_PHOSPHATASE_2 DOMAIN-CONTAINING PROTEIN"/>
    <property type="match status" value="1"/>
</dbReference>
<sequence length="200" mass="23109">MEVSWTFVLWVVVLLLLFHYFIFKPFLHGKLPIPLAKWVGRAVHYPKLPFVIDEDVYLGCLPTFWNQHLLSDLRVRAVVNMCDEAYGPAAFYKESGIEQLYLPTVDHIEPTVEDMKTAVQFIDHNVQQGKKVLIHCMAGRGRSAAVAMAWLLYRFRQLDLDTAQQLLLSKRAMVRAKLNKQRNLIAYHSELSSQRAKLVN</sequence>
<evidence type="ECO:0000256" key="3">
    <source>
        <dbReference type="SAM" id="Phobius"/>
    </source>
</evidence>
<dbReference type="VEuPathDB" id="AmoebaDB:ACA1_263950"/>
<dbReference type="FunFam" id="3.90.190.10:FF:000157">
    <property type="entry name" value="Protein-tyrosine phosphatase"/>
    <property type="match status" value="1"/>
</dbReference>
<dbReference type="Proteomes" id="UP000011083">
    <property type="component" value="Unassembled WGS sequence"/>
</dbReference>
<evidence type="ECO:0000256" key="2">
    <source>
        <dbReference type="ARBA" id="ARBA00022912"/>
    </source>
</evidence>
<dbReference type="GeneID" id="14919998"/>
<feature type="domain" description="Tyrosine specific protein phosphatases" evidence="5">
    <location>
        <begin position="113"/>
        <end position="182"/>
    </location>
</feature>
<feature type="domain" description="Tyrosine-protein phosphatase" evidence="4">
    <location>
        <begin position="48"/>
        <end position="193"/>
    </location>
</feature>
<evidence type="ECO:0000259" key="4">
    <source>
        <dbReference type="PROSITE" id="PS50054"/>
    </source>
</evidence>